<evidence type="ECO:0000313" key="2">
    <source>
        <dbReference type="Proteomes" id="UP000002729"/>
    </source>
</evidence>
<dbReference type="eggNOG" id="ENOG502STP4">
    <property type="taxonomic scope" value="Eukaryota"/>
</dbReference>
<name>F0YAY2_AURAN</name>
<dbReference type="Proteomes" id="UP000002729">
    <property type="component" value="Unassembled WGS sequence"/>
</dbReference>
<proteinExistence type="predicted"/>
<dbReference type="RefSeq" id="XP_009037537.1">
    <property type="nucleotide sequence ID" value="XM_009039289.1"/>
</dbReference>
<evidence type="ECO:0000313" key="1">
    <source>
        <dbReference type="EMBL" id="EGB07532.1"/>
    </source>
</evidence>
<dbReference type="KEGG" id="aaf:AURANDRAFT_64607"/>
<dbReference type="InParanoid" id="F0YAY2"/>
<dbReference type="InterPro" id="IPR027417">
    <property type="entry name" value="P-loop_NTPase"/>
</dbReference>
<dbReference type="Gene3D" id="3.40.50.300">
    <property type="entry name" value="P-loop containing nucleotide triphosphate hydrolases"/>
    <property type="match status" value="1"/>
</dbReference>
<sequence length="1292" mass="140305">MARGLIGPCGAVRVASAGEQVAVEAAATPITLSSAAARDNGRWPRSAGPLPPRLVGPVDALTVYSPLLELAPSSLFHGLRSAVHGPRANASRVLLLLQDNPNKRPWADEELRGERIQVDAGFARQIGIGNALDAYSSAFLEAAALDRRLIVQGRIYERLCALVTCGLAAAAPPGPADDVEDRNNCCFKWHGGRRVEDDLRPALARVLAALGCAIDGASRRSRDDAAGEALTCARSRVPRRAATGDAGAPQARSRVLRDLLPLDGRGAVLDAGAAALRGRYDGDGARFARALLEPPRAPLFDAAVHLRTIACPAASRGRGAVRARARDRGGGAPARFLEKRGKALRDGDGDYQAARWASTREAGGVVACLVRQLRALAVGCDRAAAVFVSADNERAKRALVAGLRAAFEREPTPHEVRVEAFVDLPPVMYRHWIARGPRLPEDFWWRLLGATADWIFMARAARVYNIKGTGARSDQTPSSFSRTAGLRGNASLFSLFREAAGDGALPTACHGPEETTPDVFDWLKARRDFFEPAWPWLTARREWSEVVKAGRRAEQARLARGKEIIEREIEKLSSADRAARRFVEDEWAREAAARESARQFVEDEWQREARLRAGAQLFLEDERRRARESAARFLEDEWRRENGLREGAQLFLNDEWDREEAARLEARAFVADEFERLADADEALAARIRGAPEITVCAAPVACGRADGRRVYERLRDLSAREVDYGRPPPLVRCATKCSSNCKAGRVAVTLGLPRNEVLHCTPAGPGCEDALGYCDPDEYEALIDANVDEQLGEILERTRRRPPLFRVKPKPGPRRPAPAISTMHVIIRATVLSCAFTFATAAGGVKLDKKPTAEPAASKAGLVEESALVKELPPMVSSVVHAFVATELSKLERESSKLDGIVAGKHSKLDGIVAGEHSKPDGIVAGKHSKLDGNVAERSAFDGNVVAERSKLDGIVAGEHSKPDGKHVAGEHSNRTSALFFAHIPKTAGTSATRWLQDAARRASMMFGHGEVCLRPFRSVDALAETRRTWSSARLAPTLEGLLRPRRGIESLLAATMVRSPRSHVVSMYMECCCSDWGRRGDYHCYNPHNMLARALTCDDPRLATDSRCASCCADAGDRRATCSHHAADRDALIPDATAAVRAVRFDLGFIGVTELFTESLCLLGFLLDGALPGKSCVDGGDSPIVPPDDRGFELHHEAHGVPPHDVRAVPRATLDVVDAYTAVDREVYRAAFTRLVADLRALERRAGVRVLSPERLADAKAAVGYVWAVDGFEQGNLRLARKVAPRGEGE</sequence>
<reference evidence="1 2" key="1">
    <citation type="journal article" date="2011" name="Proc. Natl. Acad. Sci. U.S.A.">
        <title>Niche of harmful alga Aureococcus anophagefferens revealed through ecogenomics.</title>
        <authorList>
            <person name="Gobler C.J."/>
            <person name="Berry D.L."/>
            <person name="Dyhrman S.T."/>
            <person name="Wilhelm S.W."/>
            <person name="Salamov A."/>
            <person name="Lobanov A.V."/>
            <person name="Zhang Y."/>
            <person name="Collier J.L."/>
            <person name="Wurch L.L."/>
            <person name="Kustka A.B."/>
            <person name="Dill B.D."/>
            <person name="Shah M."/>
            <person name="VerBerkmoes N.C."/>
            <person name="Kuo A."/>
            <person name="Terry A."/>
            <person name="Pangilinan J."/>
            <person name="Lindquist E.A."/>
            <person name="Lucas S."/>
            <person name="Paulsen I.T."/>
            <person name="Hattenrath-Lehmann T.K."/>
            <person name="Talmage S.C."/>
            <person name="Walker E.A."/>
            <person name="Koch F."/>
            <person name="Burson A.M."/>
            <person name="Marcoval M.A."/>
            <person name="Tang Y.Z."/>
            <person name="Lecleir G.R."/>
            <person name="Coyne K.J."/>
            <person name="Berg G.M."/>
            <person name="Bertrand E.M."/>
            <person name="Saito M.A."/>
            <person name="Gladyshev V.N."/>
            <person name="Grigoriev I.V."/>
        </authorList>
    </citation>
    <scope>NUCLEOTIDE SEQUENCE [LARGE SCALE GENOMIC DNA]</scope>
    <source>
        <strain evidence="2">CCMP 1984</strain>
    </source>
</reference>
<accession>F0YAY2</accession>
<protein>
    <submittedName>
        <fullName evidence="1">Uncharacterized protein</fullName>
    </submittedName>
</protein>
<organism evidence="2">
    <name type="scientific">Aureococcus anophagefferens</name>
    <name type="common">Harmful bloom alga</name>
    <dbReference type="NCBI Taxonomy" id="44056"/>
    <lineage>
        <taxon>Eukaryota</taxon>
        <taxon>Sar</taxon>
        <taxon>Stramenopiles</taxon>
        <taxon>Ochrophyta</taxon>
        <taxon>Pelagophyceae</taxon>
        <taxon>Pelagomonadales</taxon>
        <taxon>Pelagomonadaceae</taxon>
        <taxon>Aureococcus</taxon>
    </lineage>
</organism>
<gene>
    <name evidence="1" type="ORF">AURANDRAFT_64607</name>
</gene>
<dbReference type="EMBL" id="GL833130">
    <property type="protein sequence ID" value="EGB07532.1"/>
    <property type="molecule type" value="Genomic_DNA"/>
</dbReference>
<keyword evidence="2" id="KW-1185">Reference proteome</keyword>
<dbReference type="GeneID" id="20224918"/>
<dbReference type="OrthoDB" id="10675860at2759"/>